<proteinExistence type="predicted"/>
<accession>A0ABT3G1U1</accession>
<evidence type="ECO:0000313" key="2">
    <source>
        <dbReference type="EMBL" id="MCW1913789.1"/>
    </source>
</evidence>
<keyword evidence="3" id="KW-1185">Reference proteome</keyword>
<dbReference type="Proteomes" id="UP001165653">
    <property type="component" value="Unassembled WGS sequence"/>
</dbReference>
<keyword evidence="1" id="KW-1133">Transmembrane helix</keyword>
<evidence type="ECO:0008006" key="4">
    <source>
        <dbReference type="Google" id="ProtNLM"/>
    </source>
</evidence>
<evidence type="ECO:0000256" key="1">
    <source>
        <dbReference type="SAM" id="Phobius"/>
    </source>
</evidence>
<feature type="transmembrane region" description="Helical" evidence="1">
    <location>
        <begin position="33"/>
        <end position="66"/>
    </location>
</feature>
<sequence>MDSSTLFSVAPTFPVDDARLRELRWKRVLSSPVTIGAVVLAGALGFGLGAGLMGFMALYAGAALGMRSYWEKNRSKLDAACLKELIEESNEAQDNELRRIIGELNVRSLPQYAVCLSRFLILKQKIERELHGGPHLSAFAMQIEKAVDGICKEVCLEITRLKDREQDLGEVLTSREPARLEALEAARRQSQAAILHAYTSLYQTHAGLIGLDATAGVRAKIPVAKEAAPGERLNQILGDLKDEADLIVRTRARIQESLGESTSTASPRMAEHA</sequence>
<organism evidence="2 3">
    <name type="scientific">Luteolibacter rhizosphaerae</name>
    <dbReference type="NCBI Taxonomy" id="2989719"/>
    <lineage>
        <taxon>Bacteria</taxon>
        <taxon>Pseudomonadati</taxon>
        <taxon>Verrucomicrobiota</taxon>
        <taxon>Verrucomicrobiia</taxon>
        <taxon>Verrucomicrobiales</taxon>
        <taxon>Verrucomicrobiaceae</taxon>
        <taxon>Luteolibacter</taxon>
    </lineage>
</organism>
<keyword evidence="1" id="KW-0472">Membrane</keyword>
<dbReference type="RefSeq" id="WP_264513290.1">
    <property type="nucleotide sequence ID" value="NZ_JAPDDR010000004.1"/>
</dbReference>
<keyword evidence="1" id="KW-0812">Transmembrane</keyword>
<gene>
    <name evidence="2" type="ORF">OJ996_09395</name>
</gene>
<dbReference type="EMBL" id="JAPDDR010000004">
    <property type="protein sequence ID" value="MCW1913789.1"/>
    <property type="molecule type" value="Genomic_DNA"/>
</dbReference>
<evidence type="ECO:0000313" key="3">
    <source>
        <dbReference type="Proteomes" id="UP001165653"/>
    </source>
</evidence>
<reference evidence="2" key="1">
    <citation type="submission" date="2022-10" db="EMBL/GenBank/DDBJ databases">
        <title>Luteolibacter sp. GHJ8, whole genome shotgun sequencing project.</title>
        <authorList>
            <person name="Zhao G."/>
            <person name="Shen L."/>
        </authorList>
    </citation>
    <scope>NUCLEOTIDE SEQUENCE</scope>
    <source>
        <strain evidence="2">GHJ8</strain>
    </source>
</reference>
<protein>
    <recommendedName>
        <fullName evidence="4">5-bromo-4-chloroindolyl phosphate hydrolysis protein</fullName>
    </recommendedName>
</protein>
<comment type="caution">
    <text evidence="2">The sequence shown here is derived from an EMBL/GenBank/DDBJ whole genome shotgun (WGS) entry which is preliminary data.</text>
</comment>
<name>A0ABT3G1U1_9BACT</name>